<feature type="transmembrane region" description="Helical" evidence="1">
    <location>
        <begin position="66"/>
        <end position="85"/>
    </location>
</feature>
<evidence type="ECO:0000256" key="1">
    <source>
        <dbReference type="SAM" id="Phobius"/>
    </source>
</evidence>
<feature type="transmembrane region" description="Helical" evidence="1">
    <location>
        <begin position="97"/>
        <end position="123"/>
    </location>
</feature>
<keyword evidence="1" id="KW-0812">Transmembrane</keyword>
<dbReference type="OrthoDB" id="5360192at2"/>
<sequence>MQQKLKSRFRLSKTYLLLTVLLFLTEVYIGKYVHDAFVRPYVGDFLVVILLYCLVQSFIQMPVKPLAVGVLLFSYVVEVLQYLNIVKVLGLENNSMARIIIGTAFAWSDILAYTLGILLVVWIEKIVNNRTTSAG</sequence>
<name>A0A173M9F7_9BACT</name>
<dbReference type="InterPro" id="IPR021257">
    <property type="entry name" value="DUF2809"/>
</dbReference>
<gene>
    <name evidence="2" type="ORF">SAMN05421788_104156</name>
</gene>
<reference evidence="3" key="1">
    <citation type="submission" date="2017-01" db="EMBL/GenBank/DDBJ databases">
        <authorList>
            <person name="Varghese N."/>
            <person name="Submissions S."/>
        </authorList>
    </citation>
    <scope>NUCLEOTIDE SEQUENCE [LARGE SCALE GENOMIC DNA]</scope>
    <source>
        <strain evidence="3">DSM 21054</strain>
    </source>
</reference>
<evidence type="ECO:0000313" key="3">
    <source>
        <dbReference type="Proteomes" id="UP000186917"/>
    </source>
</evidence>
<feature type="transmembrane region" description="Helical" evidence="1">
    <location>
        <begin position="12"/>
        <end position="29"/>
    </location>
</feature>
<dbReference type="AlphaFoldDB" id="A0A173M9F7"/>
<organism evidence="2 3">
    <name type="scientific">Filimonas lacunae</name>
    <dbReference type="NCBI Taxonomy" id="477680"/>
    <lineage>
        <taxon>Bacteria</taxon>
        <taxon>Pseudomonadati</taxon>
        <taxon>Bacteroidota</taxon>
        <taxon>Chitinophagia</taxon>
        <taxon>Chitinophagales</taxon>
        <taxon>Chitinophagaceae</taxon>
        <taxon>Filimonas</taxon>
    </lineage>
</organism>
<evidence type="ECO:0008006" key="4">
    <source>
        <dbReference type="Google" id="ProtNLM"/>
    </source>
</evidence>
<dbReference type="KEGG" id="fln:FLA_0087"/>
<keyword evidence="1" id="KW-1133">Transmembrane helix</keyword>
<dbReference type="RefSeq" id="WP_076379508.1">
    <property type="nucleotide sequence ID" value="NZ_AP017422.1"/>
</dbReference>
<dbReference type="Pfam" id="PF10990">
    <property type="entry name" value="DUF2809"/>
    <property type="match status" value="1"/>
</dbReference>
<keyword evidence="3" id="KW-1185">Reference proteome</keyword>
<dbReference type="Proteomes" id="UP000186917">
    <property type="component" value="Unassembled WGS sequence"/>
</dbReference>
<dbReference type="EMBL" id="FTOR01000004">
    <property type="protein sequence ID" value="SIT15383.1"/>
    <property type="molecule type" value="Genomic_DNA"/>
</dbReference>
<accession>A0A173M9F7</accession>
<proteinExistence type="predicted"/>
<evidence type="ECO:0000313" key="2">
    <source>
        <dbReference type="EMBL" id="SIT15383.1"/>
    </source>
</evidence>
<feature type="transmembrane region" description="Helical" evidence="1">
    <location>
        <begin position="41"/>
        <end position="59"/>
    </location>
</feature>
<dbReference type="STRING" id="477680.SAMN05421788_104156"/>
<protein>
    <recommendedName>
        <fullName evidence="4">DUF2809 domain-containing protein</fullName>
    </recommendedName>
</protein>
<keyword evidence="1" id="KW-0472">Membrane</keyword>